<dbReference type="CDD" id="cd01347">
    <property type="entry name" value="ligand_gated_channel"/>
    <property type="match status" value="1"/>
</dbReference>
<dbReference type="InterPro" id="IPR012910">
    <property type="entry name" value="Plug_dom"/>
</dbReference>
<evidence type="ECO:0000256" key="10">
    <source>
        <dbReference type="ARBA" id="ARBA00023136"/>
    </source>
</evidence>
<dbReference type="Gene3D" id="2.170.130.10">
    <property type="entry name" value="TonB-dependent receptor, plug domain"/>
    <property type="match status" value="1"/>
</dbReference>
<evidence type="ECO:0000256" key="3">
    <source>
        <dbReference type="ARBA" id="ARBA00022452"/>
    </source>
</evidence>
<evidence type="ECO:0000256" key="6">
    <source>
        <dbReference type="ARBA" id="ARBA00022729"/>
    </source>
</evidence>
<dbReference type="InterPro" id="IPR039426">
    <property type="entry name" value="TonB-dep_rcpt-like"/>
</dbReference>
<feature type="domain" description="TonB-dependent receptor-like beta-barrel" evidence="15">
    <location>
        <begin position="286"/>
        <end position="714"/>
    </location>
</feature>
<keyword evidence="2 12" id="KW-0813">Transport</keyword>
<keyword evidence="8" id="KW-0406">Ion transport</keyword>
<dbReference type="InterPro" id="IPR000531">
    <property type="entry name" value="Beta-barrel_TonB"/>
</dbReference>
<keyword evidence="3 12" id="KW-1134">Transmembrane beta strand</keyword>
<proteinExistence type="inferred from homology"/>
<sequence>MKLCLSIITFVLATQALVAQSAKYPTRMRDTSISRKVEDVIIEGYVKKNSPTVNRMPLKAIENSQVFSSIDRVALENQQITTVDDGFRNVVGLQKMWNATNRGGDGGAYVNLRGFVTNNSLRDGYVAPVTSMMDAINVEKIEVLKGPSATLFGTGPTSYGGVINRVTKKPYEEFGGQVAIFGGSFNHYRAQADINTPLNNDNSLLFRLNTAYTNTGTFQKADAKNQFFILAPSFTWRVNDRLDINLEYEHFENKAIGEQNVFFWFPPSQLGYRNMRELVDDTGMQYRESYIGDGLYNTGRTSNLFATAHYQISERILSTTAINKAYNKSDGRNPFFYVGRMNLFENTGSVGLHQADQSTINSHQDIFQIQQNFNFDGQVGAMRNRLVVGGDYMRTNNRQMFLSASTIQFVPFVGGNYSTFDANLVDAYYQNLKDQGSYDAATFPLIDDKDTYSFYASNVLTVLPGLNVMAALRYETNHFLGGNSYNTPTEPYKQSGWSPKFGAVYEIVKDKFSVFGNYQNSFTSNGYFFTDVSGAVALSKPETANQWEGGFKADLLNGRVNASLSYYDITVQNSIQSTGISIPGTFNFVQNQLGERISRGVELEVNAYLVKGFTVIGGVSYNDSRITETSDASISGRRPTTGAAPWQANFYANYNFLDGTLKGLAFGFGGNHVGAIPIFNTTTDVFELPKYTVLNANAYYDYKQFRFGVRMDNLANEQYWIGYSTANAQPSRNIIGNVTYRF</sequence>
<evidence type="ECO:0000259" key="16">
    <source>
        <dbReference type="Pfam" id="PF07715"/>
    </source>
</evidence>
<organism evidence="17 18">
    <name type="scientific">Sphingobacterium populi</name>
    <dbReference type="NCBI Taxonomy" id="1812824"/>
    <lineage>
        <taxon>Bacteria</taxon>
        <taxon>Pseudomonadati</taxon>
        <taxon>Bacteroidota</taxon>
        <taxon>Sphingobacteriia</taxon>
        <taxon>Sphingobacteriales</taxon>
        <taxon>Sphingobacteriaceae</taxon>
        <taxon>Sphingobacterium</taxon>
    </lineage>
</organism>
<keyword evidence="7" id="KW-0408">Iron</keyword>
<comment type="similarity">
    <text evidence="12 13">Belongs to the TonB-dependent receptor family.</text>
</comment>
<comment type="subcellular location">
    <subcellularLocation>
        <location evidence="1 12">Cell outer membrane</location>
        <topology evidence="1 12">Multi-pass membrane protein</topology>
    </subcellularLocation>
</comment>
<name>A0ABW5UAM4_9SPHI</name>
<evidence type="ECO:0000256" key="5">
    <source>
        <dbReference type="ARBA" id="ARBA00022692"/>
    </source>
</evidence>
<keyword evidence="10 12" id="KW-0472">Membrane</keyword>
<keyword evidence="11 12" id="KW-0998">Cell outer membrane</keyword>
<evidence type="ECO:0000256" key="7">
    <source>
        <dbReference type="ARBA" id="ARBA00023004"/>
    </source>
</evidence>
<dbReference type="PANTHER" id="PTHR32552:SF68">
    <property type="entry name" value="FERRICHROME OUTER MEMBRANE TRANSPORTER_PHAGE RECEPTOR"/>
    <property type="match status" value="1"/>
</dbReference>
<dbReference type="Pfam" id="PF00593">
    <property type="entry name" value="TonB_dep_Rec_b-barrel"/>
    <property type="match status" value="1"/>
</dbReference>
<dbReference type="InterPro" id="IPR037066">
    <property type="entry name" value="Plug_dom_sf"/>
</dbReference>
<dbReference type="EMBL" id="JBHUMB010000005">
    <property type="protein sequence ID" value="MFD2742335.1"/>
    <property type="molecule type" value="Genomic_DNA"/>
</dbReference>
<feature type="signal peptide" evidence="14">
    <location>
        <begin position="1"/>
        <end position="21"/>
    </location>
</feature>
<dbReference type="Pfam" id="PF07715">
    <property type="entry name" value="Plug"/>
    <property type="match status" value="1"/>
</dbReference>
<accession>A0ABW5UAM4</accession>
<evidence type="ECO:0000256" key="12">
    <source>
        <dbReference type="PROSITE-ProRule" id="PRU01360"/>
    </source>
</evidence>
<gene>
    <name evidence="17" type="ORF">ACFSQ6_02905</name>
</gene>
<keyword evidence="17" id="KW-0675">Receptor</keyword>
<evidence type="ECO:0000256" key="1">
    <source>
        <dbReference type="ARBA" id="ARBA00004571"/>
    </source>
</evidence>
<protein>
    <submittedName>
        <fullName evidence="17">TonB-dependent siderophore receptor</fullName>
    </submittedName>
</protein>
<dbReference type="InterPro" id="IPR036942">
    <property type="entry name" value="Beta-barrel_TonB_sf"/>
</dbReference>
<evidence type="ECO:0000256" key="14">
    <source>
        <dbReference type="SAM" id="SignalP"/>
    </source>
</evidence>
<evidence type="ECO:0000256" key="8">
    <source>
        <dbReference type="ARBA" id="ARBA00023065"/>
    </source>
</evidence>
<keyword evidence="18" id="KW-1185">Reference proteome</keyword>
<dbReference type="PROSITE" id="PS52016">
    <property type="entry name" value="TONB_DEPENDENT_REC_3"/>
    <property type="match status" value="1"/>
</dbReference>
<dbReference type="Proteomes" id="UP001597418">
    <property type="component" value="Unassembled WGS sequence"/>
</dbReference>
<keyword evidence="6 14" id="KW-0732">Signal</keyword>
<evidence type="ECO:0000256" key="13">
    <source>
        <dbReference type="RuleBase" id="RU003357"/>
    </source>
</evidence>
<evidence type="ECO:0000256" key="11">
    <source>
        <dbReference type="ARBA" id="ARBA00023237"/>
    </source>
</evidence>
<dbReference type="PANTHER" id="PTHR32552">
    <property type="entry name" value="FERRICHROME IRON RECEPTOR-RELATED"/>
    <property type="match status" value="1"/>
</dbReference>
<evidence type="ECO:0000256" key="9">
    <source>
        <dbReference type="ARBA" id="ARBA00023077"/>
    </source>
</evidence>
<dbReference type="Gene3D" id="2.40.170.20">
    <property type="entry name" value="TonB-dependent receptor, beta-barrel domain"/>
    <property type="match status" value="1"/>
</dbReference>
<evidence type="ECO:0000256" key="2">
    <source>
        <dbReference type="ARBA" id="ARBA00022448"/>
    </source>
</evidence>
<evidence type="ECO:0000256" key="4">
    <source>
        <dbReference type="ARBA" id="ARBA00022496"/>
    </source>
</evidence>
<keyword evidence="5 12" id="KW-0812">Transmembrane</keyword>
<feature type="domain" description="TonB-dependent receptor plug" evidence="16">
    <location>
        <begin position="62"/>
        <end position="155"/>
    </location>
</feature>
<feature type="chain" id="PRO_5047423640" evidence="14">
    <location>
        <begin position="22"/>
        <end position="742"/>
    </location>
</feature>
<keyword evidence="4" id="KW-0410">Iron transport</keyword>
<comment type="caution">
    <text evidence="17">The sequence shown here is derived from an EMBL/GenBank/DDBJ whole genome shotgun (WGS) entry which is preliminary data.</text>
</comment>
<keyword evidence="9 13" id="KW-0798">TonB box</keyword>
<dbReference type="SUPFAM" id="SSF56935">
    <property type="entry name" value="Porins"/>
    <property type="match status" value="1"/>
</dbReference>
<evidence type="ECO:0000313" key="17">
    <source>
        <dbReference type="EMBL" id="MFD2742335.1"/>
    </source>
</evidence>
<evidence type="ECO:0000313" key="18">
    <source>
        <dbReference type="Proteomes" id="UP001597418"/>
    </source>
</evidence>
<dbReference type="RefSeq" id="WP_066753946.1">
    <property type="nucleotide sequence ID" value="NZ_JBHUMB010000005.1"/>
</dbReference>
<reference evidence="18" key="1">
    <citation type="journal article" date="2019" name="Int. J. Syst. Evol. Microbiol.">
        <title>The Global Catalogue of Microorganisms (GCM) 10K type strain sequencing project: providing services to taxonomists for standard genome sequencing and annotation.</title>
        <authorList>
            <consortium name="The Broad Institute Genomics Platform"/>
            <consortium name="The Broad Institute Genome Sequencing Center for Infectious Disease"/>
            <person name="Wu L."/>
            <person name="Ma J."/>
        </authorList>
    </citation>
    <scope>NUCLEOTIDE SEQUENCE [LARGE SCALE GENOMIC DNA]</scope>
    <source>
        <strain evidence="18">KCTC 42247</strain>
    </source>
</reference>
<evidence type="ECO:0000259" key="15">
    <source>
        <dbReference type="Pfam" id="PF00593"/>
    </source>
</evidence>